<dbReference type="RefSeq" id="WP_232040547.1">
    <property type="nucleotide sequence ID" value="NZ_CATWAF010000003.1"/>
</dbReference>
<comment type="caution">
    <text evidence="1">The sequence shown here is derived from an EMBL/GenBank/DDBJ whole genome shotgun (WGS) entry which is preliminary data.</text>
</comment>
<proteinExistence type="predicted"/>
<gene>
    <name evidence="1" type="ORF">LMG18091_02239</name>
</gene>
<organism evidence="1 2">
    <name type="scientific">Ralstonia wenshanensis</name>
    <dbReference type="NCBI Taxonomy" id="2842456"/>
    <lineage>
        <taxon>Bacteria</taxon>
        <taxon>Pseudomonadati</taxon>
        <taxon>Pseudomonadota</taxon>
        <taxon>Betaproteobacteria</taxon>
        <taxon>Burkholderiales</taxon>
        <taxon>Burkholderiaceae</taxon>
        <taxon>Ralstonia</taxon>
    </lineage>
</organism>
<evidence type="ECO:0000313" key="2">
    <source>
        <dbReference type="Proteomes" id="UP001189915"/>
    </source>
</evidence>
<dbReference type="EMBL" id="CATWAF010000003">
    <property type="protein sequence ID" value="CAJ0696182.1"/>
    <property type="molecule type" value="Genomic_DNA"/>
</dbReference>
<name>A0AAD2AZE9_9RALS</name>
<reference evidence="1 2" key="1">
    <citation type="submission" date="2023-07" db="EMBL/GenBank/DDBJ databases">
        <authorList>
            <person name="Peeters C."/>
        </authorList>
    </citation>
    <scope>NUCLEOTIDE SEQUENCE [LARGE SCALE GENOMIC DNA]</scope>
    <source>
        <strain evidence="1 2">LMG 18091</strain>
    </source>
</reference>
<keyword evidence="2" id="KW-1185">Reference proteome</keyword>
<dbReference type="Proteomes" id="UP001189915">
    <property type="component" value="Unassembled WGS sequence"/>
</dbReference>
<sequence>MKTYLVRVAAGGRRLSFHTIAASSTDALMAVMRTAEALGLAARAGSARLVGRPA</sequence>
<dbReference type="AlphaFoldDB" id="A0AAD2AZE9"/>
<protein>
    <submittedName>
        <fullName evidence="1">Uncharacterized protein</fullName>
    </submittedName>
</protein>
<accession>A0AAD2AZE9</accession>
<evidence type="ECO:0000313" key="1">
    <source>
        <dbReference type="EMBL" id="CAJ0696182.1"/>
    </source>
</evidence>